<comment type="caution">
    <text evidence="1">The sequence shown here is derived from an EMBL/GenBank/DDBJ whole genome shotgun (WGS) entry which is preliminary data.</text>
</comment>
<organism evidence="1">
    <name type="scientific">marine sediment metagenome</name>
    <dbReference type="NCBI Taxonomy" id="412755"/>
    <lineage>
        <taxon>unclassified sequences</taxon>
        <taxon>metagenomes</taxon>
        <taxon>ecological metagenomes</taxon>
    </lineage>
</organism>
<sequence length="99" mass="10457">MKKLAIFIVLALLLTLCSTPVYANGIPELPHAFYGTVKINGSSAPVGTSVEARGEGVATGIAGNPTTTTVSGIYATYNPTNHCPVNPWWLHQGYHSKTT</sequence>
<reference evidence="1" key="1">
    <citation type="journal article" date="2014" name="Front. Microbiol.">
        <title>High frequency of phylogenetically diverse reductive dehalogenase-homologous genes in deep subseafloor sedimentary metagenomes.</title>
        <authorList>
            <person name="Kawai M."/>
            <person name="Futagami T."/>
            <person name="Toyoda A."/>
            <person name="Takaki Y."/>
            <person name="Nishi S."/>
            <person name="Hori S."/>
            <person name="Arai W."/>
            <person name="Tsubouchi T."/>
            <person name="Morono Y."/>
            <person name="Uchiyama I."/>
            <person name="Ito T."/>
            <person name="Fujiyama A."/>
            <person name="Inagaki F."/>
            <person name="Takami H."/>
        </authorList>
    </citation>
    <scope>NUCLEOTIDE SEQUENCE</scope>
    <source>
        <strain evidence="1">Expedition CK06-06</strain>
    </source>
</reference>
<dbReference type="EMBL" id="BARV01011722">
    <property type="protein sequence ID" value="GAI11386.1"/>
    <property type="molecule type" value="Genomic_DNA"/>
</dbReference>
<evidence type="ECO:0000313" key="1">
    <source>
        <dbReference type="EMBL" id="GAI11386.1"/>
    </source>
</evidence>
<name>X1LZY7_9ZZZZ</name>
<dbReference type="AlphaFoldDB" id="X1LZY7"/>
<proteinExistence type="predicted"/>
<gene>
    <name evidence="1" type="ORF">S06H3_22082</name>
</gene>
<protein>
    <submittedName>
        <fullName evidence="1">Uncharacterized protein</fullName>
    </submittedName>
</protein>
<feature type="non-terminal residue" evidence="1">
    <location>
        <position position="99"/>
    </location>
</feature>
<accession>X1LZY7</accession>